<dbReference type="RefSeq" id="WP_142704491.1">
    <property type="nucleotide sequence ID" value="NZ_VIRS01000006.1"/>
</dbReference>
<keyword evidence="1" id="KW-0472">Membrane</keyword>
<accession>A0A545AUP6</accession>
<feature type="transmembrane region" description="Helical" evidence="1">
    <location>
        <begin position="33"/>
        <end position="52"/>
    </location>
</feature>
<dbReference type="Proteomes" id="UP000317982">
    <property type="component" value="Unassembled WGS sequence"/>
</dbReference>
<gene>
    <name evidence="2" type="ORF">FL583_11115</name>
</gene>
<name>A0A545AUP6_9ACTN</name>
<protein>
    <submittedName>
        <fullName evidence="2">Uncharacterized protein</fullName>
    </submittedName>
</protein>
<proteinExistence type="predicted"/>
<dbReference type="InParanoid" id="A0A545AUP6"/>
<dbReference type="AlphaFoldDB" id="A0A545AUP6"/>
<sequence>MTESPESREDIESEPVQQKEVIMVCVETAPHRIPVRPAIVVIILLILISVSLPANNATAAALAAGASWAALLWESVLKLWDGPRHDHHRALTWR</sequence>
<evidence type="ECO:0000313" key="3">
    <source>
        <dbReference type="Proteomes" id="UP000317982"/>
    </source>
</evidence>
<dbReference type="EMBL" id="VIRS01000006">
    <property type="protein sequence ID" value="TQS45042.1"/>
    <property type="molecule type" value="Genomic_DNA"/>
</dbReference>
<keyword evidence="1" id="KW-1133">Transmembrane helix</keyword>
<organism evidence="2 3">
    <name type="scientific">Cryptosporangium phraense</name>
    <dbReference type="NCBI Taxonomy" id="2593070"/>
    <lineage>
        <taxon>Bacteria</taxon>
        <taxon>Bacillati</taxon>
        <taxon>Actinomycetota</taxon>
        <taxon>Actinomycetes</taxon>
        <taxon>Cryptosporangiales</taxon>
        <taxon>Cryptosporangiaceae</taxon>
        <taxon>Cryptosporangium</taxon>
    </lineage>
</organism>
<comment type="caution">
    <text evidence="2">The sequence shown here is derived from an EMBL/GenBank/DDBJ whole genome shotgun (WGS) entry which is preliminary data.</text>
</comment>
<evidence type="ECO:0000313" key="2">
    <source>
        <dbReference type="EMBL" id="TQS45042.1"/>
    </source>
</evidence>
<reference evidence="2 3" key="1">
    <citation type="submission" date="2019-07" db="EMBL/GenBank/DDBJ databases">
        <title>Cryptosporangium phraense sp. nov., isolated from plant litter.</title>
        <authorList>
            <person name="Suriyachadkun C."/>
        </authorList>
    </citation>
    <scope>NUCLEOTIDE SEQUENCE [LARGE SCALE GENOMIC DNA]</scope>
    <source>
        <strain evidence="2 3">A-T 5661</strain>
    </source>
</reference>
<keyword evidence="3" id="KW-1185">Reference proteome</keyword>
<keyword evidence="1" id="KW-0812">Transmembrane</keyword>
<evidence type="ECO:0000256" key="1">
    <source>
        <dbReference type="SAM" id="Phobius"/>
    </source>
</evidence>